<keyword evidence="2" id="KW-1133">Transmembrane helix</keyword>
<evidence type="ECO:0000313" key="3">
    <source>
        <dbReference type="EMBL" id="KAA6379266.1"/>
    </source>
</evidence>
<evidence type="ECO:0000256" key="2">
    <source>
        <dbReference type="SAM" id="Phobius"/>
    </source>
</evidence>
<organism evidence="3 4">
    <name type="scientific">Streblomastix strix</name>
    <dbReference type="NCBI Taxonomy" id="222440"/>
    <lineage>
        <taxon>Eukaryota</taxon>
        <taxon>Metamonada</taxon>
        <taxon>Preaxostyla</taxon>
        <taxon>Oxymonadida</taxon>
        <taxon>Streblomastigidae</taxon>
        <taxon>Streblomastix</taxon>
    </lineage>
</organism>
<feature type="transmembrane region" description="Helical" evidence="2">
    <location>
        <begin position="98"/>
        <end position="118"/>
    </location>
</feature>
<feature type="compositionally biased region" description="Basic and acidic residues" evidence="1">
    <location>
        <begin position="197"/>
        <end position="210"/>
    </location>
</feature>
<dbReference type="EMBL" id="SNRW01008598">
    <property type="protein sequence ID" value="KAA6379266.1"/>
    <property type="molecule type" value="Genomic_DNA"/>
</dbReference>
<gene>
    <name evidence="3" type="ORF">EZS28_025207</name>
</gene>
<keyword evidence="2" id="KW-0812">Transmembrane</keyword>
<keyword evidence="2" id="KW-0472">Membrane</keyword>
<sequence length="312" mass="35444">MSIILNIAIYNHNPKNGGLLSCPNGTFASLQNIMLFGNIFIVRMLYGWPFWRGVVNVGVSILICVYLVCSVYILFVHVEFSFDFVMDDLWVDDYAFEGLMNNIAPTIIFIFVGAILAGRQRIIDASLQLIDAIKEKETPQTIQSTYQQLVNATLRPFTDEENDMLSREYRGSKNVTQEKILQSEEGQDENQQGMNENQKEIKKEGKVNDKQEAEEGIGANDYTLKFAINPNSDPKMHNYRTHSREHLIIRQRLTILGDQLHVETDGGASQMIARRNIIRLYDVHFSNADLAYATIIPESEKTQVGDVNDTIS</sequence>
<dbReference type="AlphaFoldDB" id="A0A5J4V9R4"/>
<feature type="transmembrane region" description="Helical" evidence="2">
    <location>
        <begin position="27"/>
        <end position="46"/>
    </location>
</feature>
<comment type="caution">
    <text evidence="3">The sequence shown here is derived from an EMBL/GenBank/DDBJ whole genome shotgun (WGS) entry which is preliminary data.</text>
</comment>
<feature type="transmembrane region" description="Helical" evidence="2">
    <location>
        <begin position="53"/>
        <end position="78"/>
    </location>
</feature>
<protein>
    <submittedName>
        <fullName evidence="3">Uncharacterized protein</fullName>
    </submittedName>
</protein>
<evidence type="ECO:0000256" key="1">
    <source>
        <dbReference type="SAM" id="MobiDB-lite"/>
    </source>
</evidence>
<feature type="region of interest" description="Disordered" evidence="1">
    <location>
        <begin position="182"/>
        <end position="210"/>
    </location>
</feature>
<dbReference type="Proteomes" id="UP000324800">
    <property type="component" value="Unassembled WGS sequence"/>
</dbReference>
<evidence type="ECO:0000313" key="4">
    <source>
        <dbReference type="Proteomes" id="UP000324800"/>
    </source>
</evidence>
<reference evidence="3 4" key="1">
    <citation type="submission" date="2019-03" db="EMBL/GenBank/DDBJ databases">
        <title>Single cell metagenomics reveals metabolic interactions within the superorganism composed of flagellate Streblomastix strix and complex community of Bacteroidetes bacteria on its surface.</title>
        <authorList>
            <person name="Treitli S.C."/>
            <person name="Kolisko M."/>
            <person name="Husnik F."/>
            <person name="Keeling P."/>
            <person name="Hampl V."/>
        </authorList>
    </citation>
    <scope>NUCLEOTIDE SEQUENCE [LARGE SCALE GENOMIC DNA]</scope>
    <source>
        <strain evidence="3">ST1C</strain>
    </source>
</reference>
<name>A0A5J4V9R4_9EUKA</name>
<accession>A0A5J4V9R4</accession>
<proteinExistence type="predicted"/>